<evidence type="ECO:0000313" key="1">
    <source>
        <dbReference type="EMBL" id="PHN06871.1"/>
    </source>
</evidence>
<dbReference type="AlphaFoldDB" id="A0A2D0NEE4"/>
<dbReference type="EMBL" id="PDUD01000015">
    <property type="protein sequence ID" value="PHN06871.1"/>
    <property type="molecule type" value="Genomic_DNA"/>
</dbReference>
<organism evidence="1 2">
    <name type="scientific">Flavilitoribacter nigricans (strain ATCC 23147 / DSM 23189 / NBRC 102662 / NCIMB 1420 / SS-2)</name>
    <name type="common">Lewinella nigricans</name>
    <dbReference type="NCBI Taxonomy" id="1122177"/>
    <lineage>
        <taxon>Bacteria</taxon>
        <taxon>Pseudomonadati</taxon>
        <taxon>Bacteroidota</taxon>
        <taxon>Saprospiria</taxon>
        <taxon>Saprospirales</taxon>
        <taxon>Lewinellaceae</taxon>
        <taxon>Flavilitoribacter</taxon>
    </lineage>
</organism>
<sequence>MRVFIGAFQARKRPDTLLKYLGQFSVDQLIPSIAPRIFFLAFYRKLMYSDYVTKQVRKKPK</sequence>
<comment type="caution">
    <text evidence="1">The sequence shown here is derived from an EMBL/GenBank/DDBJ whole genome shotgun (WGS) entry which is preliminary data.</text>
</comment>
<keyword evidence="2" id="KW-1185">Reference proteome</keyword>
<protein>
    <submittedName>
        <fullName evidence="1">Uncharacterized protein</fullName>
    </submittedName>
</protein>
<name>A0A2D0NEE4_FLAN2</name>
<proteinExistence type="predicted"/>
<gene>
    <name evidence="1" type="ORF">CRP01_09280</name>
</gene>
<dbReference type="Proteomes" id="UP000223913">
    <property type="component" value="Unassembled WGS sequence"/>
</dbReference>
<evidence type="ECO:0000313" key="2">
    <source>
        <dbReference type="Proteomes" id="UP000223913"/>
    </source>
</evidence>
<accession>A0A2D0NEE4</accession>
<reference evidence="1 2" key="1">
    <citation type="submission" date="2017-10" db="EMBL/GenBank/DDBJ databases">
        <title>The draft genome sequence of Lewinella nigricans NBRC 102662.</title>
        <authorList>
            <person name="Wang K."/>
        </authorList>
    </citation>
    <scope>NUCLEOTIDE SEQUENCE [LARGE SCALE GENOMIC DNA]</scope>
    <source>
        <strain evidence="1 2">NBRC 102662</strain>
    </source>
</reference>